<dbReference type="Pfam" id="PF07690">
    <property type="entry name" value="MFS_1"/>
    <property type="match status" value="1"/>
</dbReference>
<evidence type="ECO:0000313" key="8">
    <source>
        <dbReference type="EMBL" id="MBE6504977.1"/>
    </source>
</evidence>
<evidence type="ECO:0000256" key="1">
    <source>
        <dbReference type="ARBA" id="ARBA00004141"/>
    </source>
</evidence>
<feature type="transmembrane region" description="Helical" evidence="6">
    <location>
        <begin position="219"/>
        <end position="238"/>
    </location>
</feature>
<dbReference type="AlphaFoldDB" id="A0A8T3VB85"/>
<dbReference type="SUPFAM" id="SSF103473">
    <property type="entry name" value="MFS general substrate transporter"/>
    <property type="match status" value="1"/>
</dbReference>
<name>A0A8T3VB85_9EURY</name>
<evidence type="ECO:0000259" key="7">
    <source>
        <dbReference type="PROSITE" id="PS50850"/>
    </source>
</evidence>
<evidence type="ECO:0000313" key="9">
    <source>
        <dbReference type="Proteomes" id="UP000762703"/>
    </source>
</evidence>
<feature type="transmembrane region" description="Helical" evidence="6">
    <location>
        <begin position="133"/>
        <end position="156"/>
    </location>
</feature>
<feature type="transmembrane region" description="Helical" evidence="6">
    <location>
        <begin position="74"/>
        <end position="94"/>
    </location>
</feature>
<comment type="subcellular location">
    <subcellularLocation>
        <location evidence="1">Membrane</location>
        <topology evidence="1">Multi-pass membrane protein</topology>
    </subcellularLocation>
</comment>
<dbReference type="InterPro" id="IPR020846">
    <property type="entry name" value="MFS_dom"/>
</dbReference>
<dbReference type="InterPro" id="IPR036259">
    <property type="entry name" value="MFS_trans_sf"/>
</dbReference>
<dbReference type="Gene3D" id="1.20.1720.10">
    <property type="entry name" value="Multidrug resistance protein D"/>
    <property type="match status" value="1"/>
</dbReference>
<dbReference type="CDD" id="cd17321">
    <property type="entry name" value="MFS_MMR_MDR_like"/>
    <property type="match status" value="1"/>
</dbReference>
<feature type="transmembrane region" description="Helical" evidence="6">
    <location>
        <begin position="328"/>
        <end position="359"/>
    </location>
</feature>
<feature type="transmembrane region" description="Helical" evidence="6">
    <location>
        <begin position="194"/>
        <end position="213"/>
    </location>
</feature>
<evidence type="ECO:0000256" key="2">
    <source>
        <dbReference type="ARBA" id="ARBA00022448"/>
    </source>
</evidence>
<dbReference type="InterPro" id="IPR011701">
    <property type="entry name" value="MFS"/>
</dbReference>
<reference evidence="8" key="1">
    <citation type="submission" date="2019-04" db="EMBL/GenBank/DDBJ databases">
        <title>Evolution of Biomass-Degrading Anaerobic Consortia Revealed by Metagenomics.</title>
        <authorList>
            <person name="Peng X."/>
        </authorList>
    </citation>
    <scope>NUCLEOTIDE SEQUENCE</scope>
    <source>
        <strain evidence="8">SIG12</strain>
    </source>
</reference>
<dbReference type="PROSITE" id="PS50850">
    <property type="entry name" value="MFS"/>
    <property type="match status" value="1"/>
</dbReference>
<keyword evidence="5 6" id="KW-0472">Membrane</keyword>
<proteinExistence type="predicted"/>
<feature type="transmembrane region" description="Helical" evidence="6">
    <location>
        <begin position="106"/>
        <end position="124"/>
    </location>
</feature>
<evidence type="ECO:0000256" key="6">
    <source>
        <dbReference type="SAM" id="Phobius"/>
    </source>
</evidence>
<evidence type="ECO:0000256" key="5">
    <source>
        <dbReference type="ARBA" id="ARBA00023136"/>
    </source>
</evidence>
<protein>
    <submittedName>
        <fullName evidence="8">MFS transporter</fullName>
    </submittedName>
</protein>
<evidence type="ECO:0000256" key="4">
    <source>
        <dbReference type="ARBA" id="ARBA00022989"/>
    </source>
</evidence>
<dbReference type="EMBL" id="SUTE01000036">
    <property type="protein sequence ID" value="MBE6504977.1"/>
    <property type="molecule type" value="Genomic_DNA"/>
</dbReference>
<keyword evidence="2" id="KW-0813">Transport</keyword>
<accession>A0A8T3VB85</accession>
<dbReference type="Proteomes" id="UP000762703">
    <property type="component" value="Unassembled WGS sequence"/>
</dbReference>
<keyword evidence="3 6" id="KW-0812">Transmembrane</keyword>
<keyword evidence="4 6" id="KW-1133">Transmembrane helix</keyword>
<evidence type="ECO:0000256" key="3">
    <source>
        <dbReference type="ARBA" id="ARBA00022692"/>
    </source>
</evidence>
<sequence>MEKLEKYILLVSFITSFSTLFLLNSTALAMPSIGTEYMMNNVTQNWALTMVSIFISASTIPAGQICSKYGCKKVFVAGCLIFLVGLIVSCISISSEMFVISRAIQGIGYAFYLVAETAIIVLAIDKENRGKSLGIVIVGSYVGSITAPLLGGYLITHFGWRLIFYIMIPLVLFCGLLTILKVNEEWTTNKDDKMDIIGGSLYVIGIILFVYGFSDLLSLTGELSVIIGIVILIILGIYESKIKLPVFKIKMFKNKIFAAYNLTGFFCFFAIAVFDVLFNYYFQYAKGWDPQITGLILIVPPIILAVISPNSGRLSDKIHPQKLSTLGLGVILIPLVALIFVDANTSVYAVIIAMALIAVGTG</sequence>
<dbReference type="GO" id="GO:0016020">
    <property type="term" value="C:membrane"/>
    <property type="evidence" value="ECO:0007669"/>
    <property type="project" value="UniProtKB-SubCell"/>
</dbReference>
<feature type="non-terminal residue" evidence="8">
    <location>
        <position position="362"/>
    </location>
</feature>
<feature type="transmembrane region" description="Helical" evidence="6">
    <location>
        <begin position="45"/>
        <end position="62"/>
    </location>
</feature>
<dbReference type="Gene3D" id="1.20.1250.20">
    <property type="entry name" value="MFS general substrate transporter like domains"/>
    <property type="match status" value="1"/>
</dbReference>
<feature type="transmembrane region" description="Helical" evidence="6">
    <location>
        <begin position="259"/>
        <end position="282"/>
    </location>
</feature>
<feature type="transmembrane region" description="Helical" evidence="6">
    <location>
        <begin position="162"/>
        <end position="182"/>
    </location>
</feature>
<dbReference type="RefSeq" id="WP_303736622.1">
    <property type="nucleotide sequence ID" value="NZ_SUTE01000036.1"/>
</dbReference>
<dbReference type="GO" id="GO:0022857">
    <property type="term" value="F:transmembrane transporter activity"/>
    <property type="evidence" value="ECO:0007669"/>
    <property type="project" value="InterPro"/>
</dbReference>
<dbReference type="PANTHER" id="PTHR42718">
    <property type="entry name" value="MAJOR FACILITATOR SUPERFAMILY MULTIDRUG TRANSPORTER MFSC"/>
    <property type="match status" value="1"/>
</dbReference>
<organism evidence="8 9">
    <name type="scientific">Methanobrevibacter millerae</name>
    <dbReference type="NCBI Taxonomy" id="230361"/>
    <lineage>
        <taxon>Archaea</taxon>
        <taxon>Methanobacteriati</taxon>
        <taxon>Methanobacteriota</taxon>
        <taxon>Methanomada group</taxon>
        <taxon>Methanobacteria</taxon>
        <taxon>Methanobacteriales</taxon>
        <taxon>Methanobacteriaceae</taxon>
        <taxon>Methanobrevibacter</taxon>
    </lineage>
</organism>
<dbReference type="PANTHER" id="PTHR42718:SF9">
    <property type="entry name" value="MAJOR FACILITATOR SUPERFAMILY MULTIDRUG TRANSPORTER MFSC"/>
    <property type="match status" value="1"/>
</dbReference>
<feature type="transmembrane region" description="Helical" evidence="6">
    <location>
        <begin position="288"/>
        <end position="307"/>
    </location>
</feature>
<feature type="domain" description="Major facilitator superfamily (MFS) profile" evidence="7">
    <location>
        <begin position="4"/>
        <end position="362"/>
    </location>
</feature>
<comment type="caution">
    <text evidence="8">The sequence shown here is derived from an EMBL/GenBank/DDBJ whole genome shotgun (WGS) entry which is preliminary data.</text>
</comment>
<gene>
    <name evidence="8" type="ORF">E7Z73_04420</name>
</gene>